<dbReference type="Gene3D" id="3.40.50.720">
    <property type="entry name" value="NAD(P)-binding Rossmann-like Domain"/>
    <property type="match status" value="1"/>
</dbReference>
<reference evidence="3" key="1">
    <citation type="submission" date="2022-06" db="EMBL/GenBank/DDBJ databases">
        <title>Complete genome sequences of two strains of the flax pathogen Septoria linicola.</title>
        <authorList>
            <person name="Lapalu N."/>
            <person name="Simon A."/>
            <person name="Demenou B."/>
            <person name="Paumier D."/>
            <person name="Guillot M.-P."/>
            <person name="Gout L."/>
            <person name="Valade R."/>
        </authorList>
    </citation>
    <scope>NUCLEOTIDE SEQUENCE</scope>
    <source>
        <strain evidence="3">SE15195</strain>
    </source>
</reference>
<accession>A0A9Q9EGK1</accession>
<sequence>MAEAPKKLRVGVVGAGEVAQVIHLPLLGLLSHLYTTTAICDISKKTTDHCAAKFHIPLATTDPNEVFTSPDVDVVFVLTSDEFHEPYIIAALEAGKHVMIEKPLTLSLQSVDRILAAEAKAAGPIVFRVRDFPGPNPTFVAQSGAFPVKHTDDIPASASGERDQRLDALYKEAFHSEPITDDGIKLCRFMATLGSHDISLMREILGFPERVIAVTAHDPIYTAIFSYIDQRSPGKESFSVTYESGFEGVADFDAHLAIYGEKKRVMIKYDSPFVKGLPIKVVVQETNEFGEIETKEIIGNYEDAYTYELKEFYECVVKGKEVKTSVKDAREDLRLYDLMYQKWEEQK</sequence>
<evidence type="ECO:0000313" key="4">
    <source>
        <dbReference type="Proteomes" id="UP001056384"/>
    </source>
</evidence>
<evidence type="ECO:0000313" key="3">
    <source>
        <dbReference type="EMBL" id="USW50070.1"/>
    </source>
</evidence>
<dbReference type="SUPFAM" id="SSF55347">
    <property type="entry name" value="Glyceraldehyde-3-phosphate dehydrogenase-like, C-terminal domain"/>
    <property type="match status" value="1"/>
</dbReference>
<dbReference type="InterPro" id="IPR036291">
    <property type="entry name" value="NAD(P)-bd_dom_sf"/>
</dbReference>
<protein>
    <submittedName>
        <fullName evidence="3">Gfo/Idh/MocA-like oxidoreductase, NAD(P)-binding domain superfamily</fullName>
    </submittedName>
</protein>
<dbReference type="Gene3D" id="3.30.360.10">
    <property type="entry name" value="Dihydrodipicolinate Reductase, domain 2"/>
    <property type="match status" value="1"/>
</dbReference>
<dbReference type="GO" id="GO:0016491">
    <property type="term" value="F:oxidoreductase activity"/>
    <property type="evidence" value="ECO:0007669"/>
    <property type="project" value="TreeGrafter"/>
</dbReference>
<dbReference type="InterPro" id="IPR000683">
    <property type="entry name" value="Gfo/Idh/MocA-like_OxRdtase_N"/>
</dbReference>
<dbReference type="AlphaFoldDB" id="A0A9Q9EGK1"/>
<dbReference type="PANTHER" id="PTHR42840">
    <property type="entry name" value="NAD(P)-BINDING ROSSMANN-FOLD SUPERFAMILY PROTEIN-RELATED"/>
    <property type="match status" value="1"/>
</dbReference>
<dbReference type="SUPFAM" id="SSF51735">
    <property type="entry name" value="NAD(P)-binding Rossmann-fold domains"/>
    <property type="match status" value="1"/>
</dbReference>
<feature type="domain" description="Gfo/Idh/MocA-like oxidoreductase C-terminal" evidence="2">
    <location>
        <begin position="192"/>
        <end position="346"/>
    </location>
</feature>
<dbReference type="EMBL" id="CP099419">
    <property type="protein sequence ID" value="USW50070.1"/>
    <property type="molecule type" value="Genomic_DNA"/>
</dbReference>
<dbReference type="PANTHER" id="PTHR42840:SF7">
    <property type="entry name" value="BINDING ROSSMANN FOLD OXIDOREDUCTASE, PUTATIVE (AFU_ORTHOLOGUE AFUA_4G10190)-RELATED"/>
    <property type="match status" value="1"/>
</dbReference>
<evidence type="ECO:0000259" key="1">
    <source>
        <dbReference type="Pfam" id="PF01408"/>
    </source>
</evidence>
<organism evidence="3 4">
    <name type="scientific">Septoria linicola</name>
    <dbReference type="NCBI Taxonomy" id="215465"/>
    <lineage>
        <taxon>Eukaryota</taxon>
        <taxon>Fungi</taxon>
        <taxon>Dikarya</taxon>
        <taxon>Ascomycota</taxon>
        <taxon>Pezizomycotina</taxon>
        <taxon>Dothideomycetes</taxon>
        <taxon>Dothideomycetidae</taxon>
        <taxon>Mycosphaerellales</taxon>
        <taxon>Mycosphaerellaceae</taxon>
        <taxon>Septoria</taxon>
    </lineage>
</organism>
<dbReference type="GO" id="GO:0005737">
    <property type="term" value="C:cytoplasm"/>
    <property type="evidence" value="ECO:0007669"/>
    <property type="project" value="TreeGrafter"/>
</dbReference>
<evidence type="ECO:0000259" key="2">
    <source>
        <dbReference type="Pfam" id="PF02894"/>
    </source>
</evidence>
<dbReference type="Pfam" id="PF02894">
    <property type="entry name" value="GFO_IDH_MocA_C"/>
    <property type="match status" value="1"/>
</dbReference>
<name>A0A9Q9EGK1_9PEZI</name>
<dbReference type="GO" id="GO:0006740">
    <property type="term" value="P:NADPH regeneration"/>
    <property type="evidence" value="ECO:0007669"/>
    <property type="project" value="TreeGrafter"/>
</dbReference>
<proteinExistence type="predicted"/>
<feature type="domain" description="Gfo/Idh/MocA-like oxidoreductase N-terminal" evidence="1">
    <location>
        <begin position="8"/>
        <end position="121"/>
    </location>
</feature>
<dbReference type="Proteomes" id="UP001056384">
    <property type="component" value="Chromosome 2"/>
</dbReference>
<gene>
    <name evidence="3" type="ORF">Slin15195_G033890</name>
</gene>
<keyword evidence="4" id="KW-1185">Reference proteome</keyword>
<dbReference type="Pfam" id="PF01408">
    <property type="entry name" value="GFO_IDH_MocA"/>
    <property type="match status" value="1"/>
</dbReference>
<dbReference type="GO" id="GO:0000166">
    <property type="term" value="F:nucleotide binding"/>
    <property type="evidence" value="ECO:0007669"/>
    <property type="project" value="InterPro"/>
</dbReference>
<dbReference type="InterPro" id="IPR004104">
    <property type="entry name" value="Gfo/Idh/MocA-like_OxRdtase_C"/>
</dbReference>